<evidence type="ECO:0000259" key="1">
    <source>
        <dbReference type="PROSITE" id="PS51186"/>
    </source>
</evidence>
<comment type="caution">
    <text evidence="2">The sequence shown here is derived from an EMBL/GenBank/DDBJ whole genome shotgun (WGS) entry which is preliminary data.</text>
</comment>
<dbReference type="Gene3D" id="3.40.630.30">
    <property type="match status" value="1"/>
</dbReference>
<gene>
    <name evidence="2" type="ORF">GCM10022395_17240</name>
</gene>
<dbReference type="PROSITE" id="PS51186">
    <property type="entry name" value="GNAT"/>
    <property type="match status" value="1"/>
</dbReference>
<dbReference type="Pfam" id="PF00583">
    <property type="entry name" value="Acetyltransf_1"/>
    <property type="match status" value="1"/>
</dbReference>
<accession>A0ABP6XKB3</accession>
<feature type="domain" description="N-acetyltransferase" evidence="1">
    <location>
        <begin position="10"/>
        <end position="154"/>
    </location>
</feature>
<protein>
    <recommendedName>
        <fullName evidence="1">N-acetyltransferase domain-containing protein</fullName>
    </recommendedName>
</protein>
<name>A0ABP6XKB3_9FLAO</name>
<keyword evidence="3" id="KW-1185">Reference proteome</keyword>
<proteinExistence type="predicted"/>
<dbReference type="CDD" id="cd04301">
    <property type="entry name" value="NAT_SF"/>
    <property type="match status" value="1"/>
</dbReference>
<dbReference type="SUPFAM" id="SSF55729">
    <property type="entry name" value="Acyl-CoA N-acyltransferases (Nat)"/>
    <property type="match status" value="1"/>
</dbReference>
<evidence type="ECO:0000313" key="2">
    <source>
        <dbReference type="EMBL" id="GAA3567724.1"/>
    </source>
</evidence>
<dbReference type="Proteomes" id="UP001500954">
    <property type="component" value="Unassembled WGS sequence"/>
</dbReference>
<reference evidence="3" key="1">
    <citation type="journal article" date="2019" name="Int. J. Syst. Evol. Microbiol.">
        <title>The Global Catalogue of Microorganisms (GCM) 10K type strain sequencing project: providing services to taxonomists for standard genome sequencing and annotation.</title>
        <authorList>
            <consortium name="The Broad Institute Genomics Platform"/>
            <consortium name="The Broad Institute Genome Sequencing Center for Infectious Disease"/>
            <person name="Wu L."/>
            <person name="Ma J."/>
        </authorList>
    </citation>
    <scope>NUCLEOTIDE SEQUENCE [LARGE SCALE GENOMIC DNA]</scope>
    <source>
        <strain evidence="3">JCM 17111</strain>
    </source>
</reference>
<dbReference type="EMBL" id="BAABCY010000040">
    <property type="protein sequence ID" value="GAA3567724.1"/>
    <property type="molecule type" value="Genomic_DNA"/>
</dbReference>
<dbReference type="InterPro" id="IPR000182">
    <property type="entry name" value="GNAT_dom"/>
</dbReference>
<organism evidence="2 3">
    <name type="scientific">Snuella lapsa</name>
    <dbReference type="NCBI Taxonomy" id="870481"/>
    <lineage>
        <taxon>Bacteria</taxon>
        <taxon>Pseudomonadati</taxon>
        <taxon>Bacteroidota</taxon>
        <taxon>Flavobacteriia</taxon>
        <taxon>Flavobacteriales</taxon>
        <taxon>Flavobacteriaceae</taxon>
        <taxon>Snuella</taxon>
    </lineage>
</organism>
<sequence length="154" mass="17854">MCGRSNFYFMTIKTFDAYSRLSIIEINRLANFLYEHSGEFRDSKRAIKKSLRYAVKDIAGLGGYVFTVEKQNEILGAVVVNKTGMDEYIPENILVYIAVNAKYRGHGIAKTLIDYTLKYCKGDITLYINKDNPVIRLFEEKGFKKRNIEMRLVR</sequence>
<dbReference type="InterPro" id="IPR016181">
    <property type="entry name" value="Acyl_CoA_acyltransferase"/>
</dbReference>
<evidence type="ECO:0000313" key="3">
    <source>
        <dbReference type="Proteomes" id="UP001500954"/>
    </source>
</evidence>